<evidence type="ECO:0000313" key="3">
    <source>
        <dbReference type="EMBL" id="MBB4858736.1"/>
    </source>
</evidence>
<organism evidence="3 4">
    <name type="scientific">Novosphingobium chloroacetimidivorans</name>
    <dbReference type="NCBI Taxonomy" id="1428314"/>
    <lineage>
        <taxon>Bacteria</taxon>
        <taxon>Pseudomonadati</taxon>
        <taxon>Pseudomonadota</taxon>
        <taxon>Alphaproteobacteria</taxon>
        <taxon>Sphingomonadales</taxon>
        <taxon>Sphingomonadaceae</taxon>
        <taxon>Novosphingobium</taxon>
    </lineage>
</organism>
<dbReference type="InterPro" id="IPR036291">
    <property type="entry name" value="NAD(P)-bd_dom_sf"/>
</dbReference>
<gene>
    <name evidence="3" type="ORF">HNO88_002062</name>
</gene>
<dbReference type="Gene3D" id="3.40.50.720">
    <property type="entry name" value="NAD(P)-binding Rossmann-like Domain"/>
    <property type="match status" value="2"/>
</dbReference>
<accession>A0A7W7KA39</accession>
<sequence length="298" mass="30923">MILVTGAGRGLGKAYATLLAERGASVIVADNGSTMGGESTATAPADDVAAAIRAAGGRAISCTADLAQEAGAGEAITTALDAFGRIDGIIHNASTVPELAGPDRLSTPDLDFVLRINVHAGLWLARAAWPHFVKRGYGRMVLTSSAAIYGAEGNMSYAAAKAASIGMMRCLAVEGRAAGIMVNAVAPSASTRMTERHLVSDYAQWFHQTMQPEKVAAAVAYLMHDTCAINGEILAIGGGRIARVVLGESRGAMSHEDSIEAVAMAMPEVVAQQDVFYPTDLAERSSTVARMFAVDGNR</sequence>
<dbReference type="SUPFAM" id="SSF51735">
    <property type="entry name" value="NAD(P)-binding Rossmann-fold domains"/>
    <property type="match status" value="1"/>
</dbReference>
<dbReference type="PROSITE" id="PS00061">
    <property type="entry name" value="ADH_SHORT"/>
    <property type="match status" value="1"/>
</dbReference>
<keyword evidence="2" id="KW-0560">Oxidoreductase</keyword>
<dbReference type="Proteomes" id="UP000555448">
    <property type="component" value="Unassembled WGS sequence"/>
</dbReference>
<dbReference type="PANTHER" id="PTHR45024">
    <property type="entry name" value="DEHYDROGENASES, SHORT CHAIN"/>
    <property type="match status" value="1"/>
</dbReference>
<comment type="similarity">
    <text evidence="1">Belongs to the short-chain dehydrogenases/reductases (SDR) family.</text>
</comment>
<dbReference type="AlphaFoldDB" id="A0A7W7KA39"/>
<dbReference type="InterPro" id="IPR020904">
    <property type="entry name" value="Sc_DH/Rdtase_CS"/>
</dbReference>
<reference evidence="3 4" key="1">
    <citation type="submission" date="2020-08" db="EMBL/GenBank/DDBJ databases">
        <title>Functional genomics of gut bacteria from endangered species of beetles.</title>
        <authorList>
            <person name="Carlos-Shanley C."/>
        </authorList>
    </citation>
    <scope>NUCLEOTIDE SEQUENCE [LARGE SCALE GENOMIC DNA]</scope>
    <source>
        <strain evidence="3 4">S00245</strain>
    </source>
</reference>
<dbReference type="PRINTS" id="PR00081">
    <property type="entry name" value="GDHRDH"/>
</dbReference>
<dbReference type="InterPro" id="IPR051687">
    <property type="entry name" value="Peroxisomal_Beta-Oxidation"/>
</dbReference>
<dbReference type="InterPro" id="IPR002347">
    <property type="entry name" value="SDR_fam"/>
</dbReference>
<evidence type="ECO:0000256" key="1">
    <source>
        <dbReference type="ARBA" id="ARBA00006484"/>
    </source>
</evidence>
<keyword evidence="4" id="KW-1185">Reference proteome</keyword>
<protein>
    <submittedName>
        <fullName evidence="3">NAD(P)-dependent dehydrogenase (Short-subunit alcohol dehydrogenase family)</fullName>
    </submittedName>
</protein>
<dbReference type="RefSeq" id="WP_184244659.1">
    <property type="nucleotide sequence ID" value="NZ_JACHLR010000007.1"/>
</dbReference>
<proteinExistence type="inferred from homology"/>
<dbReference type="EMBL" id="JACHLR010000007">
    <property type="protein sequence ID" value="MBB4858736.1"/>
    <property type="molecule type" value="Genomic_DNA"/>
</dbReference>
<name>A0A7W7KA39_9SPHN</name>
<dbReference type="PANTHER" id="PTHR45024:SF2">
    <property type="entry name" value="SCP2 DOMAIN-CONTAINING PROTEIN"/>
    <property type="match status" value="1"/>
</dbReference>
<dbReference type="GO" id="GO:0016491">
    <property type="term" value="F:oxidoreductase activity"/>
    <property type="evidence" value="ECO:0007669"/>
    <property type="project" value="UniProtKB-KW"/>
</dbReference>
<evidence type="ECO:0000256" key="2">
    <source>
        <dbReference type="ARBA" id="ARBA00023002"/>
    </source>
</evidence>
<comment type="caution">
    <text evidence="3">The sequence shown here is derived from an EMBL/GenBank/DDBJ whole genome shotgun (WGS) entry which is preliminary data.</text>
</comment>
<dbReference type="Pfam" id="PF00106">
    <property type="entry name" value="adh_short"/>
    <property type="match status" value="1"/>
</dbReference>
<evidence type="ECO:0000313" key="4">
    <source>
        <dbReference type="Proteomes" id="UP000555448"/>
    </source>
</evidence>